<gene>
    <name evidence="2" type="ORF">KGA66_01285</name>
</gene>
<feature type="domain" description="NAD-dependent epimerase/dehydratase" evidence="1">
    <location>
        <begin position="3"/>
        <end position="211"/>
    </location>
</feature>
<dbReference type="Proteomes" id="UP000677913">
    <property type="component" value="Unassembled WGS sequence"/>
</dbReference>
<dbReference type="Gene3D" id="3.40.50.720">
    <property type="entry name" value="NAD(P)-binding Rossmann-like Domain"/>
    <property type="match status" value="1"/>
</dbReference>
<name>A0A8J7WGF3_9ACTN</name>
<dbReference type="SUPFAM" id="SSF51735">
    <property type="entry name" value="NAD(P)-binding Rossmann-fold domains"/>
    <property type="match status" value="1"/>
</dbReference>
<evidence type="ECO:0000313" key="2">
    <source>
        <dbReference type="EMBL" id="MBS2961661.1"/>
    </source>
</evidence>
<accession>A0A8J7WGF3</accession>
<keyword evidence="3" id="KW-1185">Reference proteome</keyword>
<dbReference type="AlphaFoldDB" id="A0A8J7WGF3"/>
<proteinExistence type="predicted"/>
<sequence>MRILVLGGSRFLGRAFAAEALAAGHDVTVFNRGLSGPDLPGVQAIRGDREDPADLGRLVAEGTAAGPWDAVVDTSGYVPKVVGDGARALAGAAGAYLFVSSVSAFAHFPARSITDGSPLLACEPDATEGEYGPLKAGCERALRAAFPGRVLIHSPGIILGPHENAGRLTWWLSRIARGGDVLAPGEPEREMQLIDARDIARFGLRCLQEGRTEPYLLTGPKGHTTFGGWLAACVEATGAHARLVWAPDELLLERGVPVWSGLPLWSPRREPFAGVWDTDVSNALKAGLECRPIAETVRDTWAWLRDAPSLADDDGRINGHGLPPADEQRILEALRDGGH</sequence>
<evidence type="ECO:0000259" key="1">
    <source>
        <dbReference type="Pfam" id="PF01370"/>
    </source>
</evidence>
<dbReference type="InterPro" id="IPR036291">
    <property type="entry name" value="NAD(P)-bd_dom_sf"/>
</dbReference>
<organism evidence="2 3">
    <name type="scientific">Actinocrinis puniceicyclus</name>
    <dbReference type="NCBI Taxonomy" id="977794"/>
    <lineage>
        <taxon>Bacteria</taxon>
        <taxon>Bacillati</taxon>
        <taxon>Actinomycetota</taxon>
        <taxon>Actinomycetes</taxon>
        <taxon>Catenulisporales</taxon>
        <taxon>Actinospicaceae</taxon>
        <taxon>Actinocrinis</taxon>
    </lineage>
</organism>
<dbReference type="RefSeq" id="WP_211463531.1">
    <property type="nucleotide sequence ID" value="NZ_JAGSXH010000002.1"/>
</dbReference>
<evidence type="ECO:0000313" key="3">
    <source>
        <dbReference type="Proteomes" id="UP000677913"/>
    </source>
</evidence>
<dbReference type="Pfam" id="PF01370">
    <property type="entry name" value="Epimerase"/>
    <property type="match status" value="1"/>
</dbReference>
<comment type="caution">
    <text evidence="2">The sequence shown here is derived from an EMBL/GenBank/DDBJ whole genome shotgun (WGS) entry which is preliminary data.</text>
</comment>
<dbReference type="InterPro" id="IPR001509">
    <property type="entry name" value="Epimerase_deHydtase"/>
</dbReference>
<reference evidence="2" key="1">
    <citation type="submission" date="2021-04" db="EMBL/GenBank/DDBJ databases">
        <title>Genome based classification of Actinospica acidithermotolerans sp. nov., an actinobacterium isolated from an Indonesian hot spring.</title>
        <authorList>
            <person name="Kusuma A.B."/>
            <person name="Putra K.E."/>
            <person name="Nafisah S."/>
            <person name="Loh J."/>
            <person name="Nouioui I."/>
            <person name="Goodfellow M."/>
        </authorList>
    </citation>
    <scope>NUCLEOTIDE SEQUENCE</scope>
    <source>
        <strain evidence="2">DSM 45618</strain>
    </source>
</reference>
<dbReference type="EMBL" id="JAGSXH010000002">
    <property type="protein sequence ID" value="MBS2961661.1"/>
    <property type="molecule type" value="Genomic_DNA"/>
</dbReference>
<protein>
    <submittedName>
        <fullName evidence="2">NAD-dependent epimerase/dehydratase family protein</fullName>
    </submittedName>
</protein>